<dbReference type="OrthoDB" id="6157674at2759"/>
<name>A0A8S3PR76_MYTED</name>
<keyword evidence="3" id="KW-1185">Reference proteome</keyword>
<keyword evidence="1" id="KW-0812">Transmembrane</keyword>
<dbReference type="EMBL" id="CAJPWZ010000137">
    <property type="protein sequence ID" value="CAG2186482.1"/>
    <property type="molecule type" value="Genomic_DNA"/>
</dbReference>
<evidence type="ECO:0000313" key="2">
    <source>
        <dbReference type="EMBL" id="CAG2186482.1"/>
    </source>
</evidence>
<evidence type="ECO:0000256" key="1">
    <source>
        <dbReference type="SAM" id="Phobius"/>
    </source>
</evidence>
<dbReference type="Proteomes" id="UP000683360">
    <property type="component" value="Unassembled WGS sequence"/>
</dbReference>
<protein>
    <submittedName>
        <fullName evidence="2">Uncharacterized protein</fullName>
    </submittedName>
</protein>
<dbReference type="AlphaFoldDB" id="A0A8S3PR76"/>
<reference evidence="2" key="1">
    <citation type="submission" date="2021-03" db="EMBL/GenBank/DDBJ databases">
        <authorList>
            <person name="Bekaert M."/>
        </authorList>
    </citation>
    <scope>NUCLEOTIDE SEQUENCE</scope>
</reference>
<evidence type="ECO:0000313" key="3">
    <source>
        <dbReference type="Proteomes" id="UP000683360"/>
    </source>
</evidence>
<keyword evidence="1" id="KW-1133">Transmembrane helix</keyword>
<comment type="caution">
    <text evidence="2">The sequence shown here is derived from an EMBL/GenBank/DDBJ whole genome shotgun (WGS) entry which is preliminary data.</text>
</comment>
<gene>
    <name evidence="2" type="ORF">MEDL_2018</name>
</gene>
<accession>A0A8S3PR76</accession>
<keyword evidence="1" id="KW-0472">Membrane</keyword>
<feature type="transmembrane region" description="Helical" evidence="1">
    <location>
        <begin position="115"/>
        <end position="140"/>
    </location>
</feature>
<proteinExistence type="predicted"/>
<organism evidence="2 3">
    <name type="scientific">Mytilus edulis</name>
    <name type="common">Blue mussel</name>
    <dbReference type="NCBI Taxonomy" id="6550"/>
    <lineage>
        <taxon>Eukaryota</taxon>
        <taxon>Metazoa</taxon>
        <taxon>Spiralia</taxon>
        <taxon>Lophotrochozoa</taxon>
        <taxon>Mollusca</taxon>
        <taxon>Bivalvia</taxon>
        <taxon>Autobranchia</taxon>
        <taxon>Pteriomorphia</taxon>
        <taxon>Mytilida</taxon>
        <taxon>Mytiloidea</taxon>
        <taxon>Mytilidae</taxon>
        <taxon>Mytilinae</taxon>
        <taxon>Mytilus</taxon>
    </lineage>
</organism>
<sequence>MKVTTADKTTLPVITDMTSTQDVVSSDLHTTRSELDIISISKSSTDPTTQKKFTTISTVKRPYCICTCSNVTEQISLEESINEIVNEIKVDESKTSSYIRKHTSAWDSRKSSASIGFVGIAIMISIASLLVCLDSASLIFRICGLIRKLCTS</sequence>